<dbReference type="Proteomes" id="UP000054495">
    <property type="component" value="Unassembled WGS sequence"/>
</dbReference>
<dbReference type="AlphaFoldDB" id="A0A0D6L3W7"/>
<sequence>MTPDQEAEFAPDLLITFGGAIVSKRIKAYLRKYTPQIHWKVTETTFLKQLLDVKSDRIPSNFGGKWKQRDFIAQSKATAFLEHTPYSDLKVMELMLDCIPEQAHIHMGNSSIVRYCQLFDPIASMTYFSNRGTSGIDGSTSTAVGAALAKQDVLHVLLTGDVSFFYDSNALWNNYAIPNLRIILINNGGGGIFNIIKGPRGSRQNARKGLETKNQIVIKIKNMLSKPLKISEGENASHKNGRYKPAMILAGTAFINPIKEV</sequence>
<dbReference type="PANTHER" id="PTHR42916">
    <property type="entry name" value="2-SUCCINYL-5-ENOLPYRUVYL-6-HYDROXY-3-CYCLOHEXENE-1-CARBOXYLATE SYNTHASE"/>
    <property type="match status" value="1"/>
</dbReference>
<dbReference type="GO" id="GO:0003824">
    <property type="term" value="F:catalytic activity"/>
    <property type="evidence" value="ECO:0007669"/>
    <property type="project" value="InterPro"/>
</dbReference>
<protein>
    <recommendedName>
        <fullName evidence="1">Thiamine pyrophosphate enzyme TPP-binding domain-containing protein</fullName>
    </recommendedName>
</protein>
<evidence type="ECO:0000313" key="3">
    <source>
        <dbReference type="Proteomes" id="UP000054495"/>
    </source>
</evidence>
<dbReference type="Pfam" id="PF02775">
    <property type="entry name" value="TPP_enzyme_C"/>
    <property type="match status" value="1"/>
</dbReference>
<evidence type="ECO:0000313" key="2">
    <source>
        <dbReference type="EMBL" id="EPB65715.1"/>
    </source>
</evidence>
<dbReference type="SUPFAM" id="SSF52518">
    <property type="entry name" value="Thiamin diphosphate-binding fold (THDP-binding)"/>
    <property type="match status" value="1"/>
</dbReference>
<evidence type="ECO:0000259" key="1">
    <source>
        <dbReference type="Pfam" id="PF02775"/>
    </source>
</evidence>
<organism evidence="2 3">
    <name type="scientific">Ancylostoma ceylanicum</name>
    <dbReference type="NCBI Taxonomy" id="53326"/>
    <lineage>
        <taxon>Eukaryota</taxon>
        <taxon>Metazoa</taxon>
        <taxon>Ecdysozoa</taxon>
        <taxon>Nematoda</taxon>
        <taxon>Chromadorea</taxon>
        <taxon>Rhabditida</taxon>
        <taxon>Rhabditina</taxon>
        <taxon>Rhabditomorpha</taxon>
        <taxon>Strongyloidea</taxon>
        <taxon>Ancylostomatidae</taxon>
        <taxon>Ancylostomatinae</taxon>
        <taxon>Ancylostoma</taxon>
    </lineage>
</organism>
<feature type="domain" description="Thiamine pyrophosphate enzyme TPP-binding" evidence="1">
    <location>
        <begin position="120"/>
        <end position="202"/>
    </location>
</feature>
<dbReference type="Gene3D" id="3.40.50.1220">
    <property type="entry name" value="TPP-binding domain"/>
    <property type="match status" value="1"/>
</dbReference>
<accession>A0A0D6L3W7</accession>
<dbReference type="InterPro" id="IPR029061">
    <property type="entry name" value="THDP-binding"/>
</dbReference>
<keyword evidence="3" id="KW-1185">Reference proteome</keyword>
<proteinExistence type="predicted"/>
<gene>
    <name evidence="2" type="ORF">ANCCEY_15219</name>
</gene>
<dbReference type="Gene3D" id="3.40.50.970">
    <property type="match status" value="1"/>
</dbReference>
<dbReference type="EMBL" id="KE127304">
    <property type="protein sequence ID" value="EPB65715.1"/>
    <property type="molecule type" value="Genomic_DNA"/>
</dbReference>
<dbReference type="PANTHER" id="PTHR42916:SF1">
    <property type="entry name" value="PROTEIN PHYLLO, CHLOROPLASTIC"/>
    <property type="match status" value="1"/>
</dbReference>
<reference evidence="2 3" key="1">
    <citation type="submission" date="2013-05" db="EMBL/GenBank/DDBJ databases">
        <title>Draft genome of the parasitic nematode Anyclostoma ceylanicum.</title>
        <authorList>
            <person name="Mitreva M."/>
        </authorList>
    </citation>
    <scope>NUCLEOTIDE SEQUENCE [LARGE SCALE GENOMIC DNA]</scope>
</reference>
<name>A0A0D6L3W7_9BILA</name>
<dbReference type="GO" id="GO:0030976">
    <property type="term" value="F:thiamine pyrophosphate binding"/>
    <property type="evidence" value="ECO:0007669"/>
    <property type="project" value="InterPro"/>
</dbReference>
<dbReference type="InterPro" id="IPR011766">
    <property type="entry name" value="TPP_enzyme_TPP-bd"/>
</dbReference>